<sequence>MISSEENIISLCDPDDVIPVPISDYAKKLDIKVRERYLQKISTIGIDPVLIEGKSFEPDCLPPVESTDLLCYLVLETSFYTQKQFKSFRSLEAYNQMVSGFVSDVQGHIISNKFVVLAKVRHSQRMNEALIPIWIITEMDGTINCAHCLGCKAGLAESCSHIASVLFYLETWTKLNGRLSCTQMKCSWILPKFAKEVEYARVRDINFKSAKKMKADLDATIENLSNDLQSSAGSNVFTESPVQKPEVPTPTQAEMECFYSDLSKSKTKPVVLSLIPPYAYSYVLLSRKIPSVMDLFDKNNLELPYNELIKLCQSTNIDITEEQIAQVQKDTISQASGTNFFKHRAGRIGASQSKAAAHSDPALPSQSLIQRICYPELHKLNTKAVCHGCKHEASAIRAFEESMKKTHVNFKIVKCGLFINQEHPWIHATPDFLCSCDCCGDGCGEIKCPYCIENCDFDSYVSKPSSCLAKNIAGQFTLLHTHEYYYQVQQQLFTTKLNHNYFIVCAVNEATNYLKFVQTKILPDKEHWNKVLPKLEKFWRICVLPEVLARWYTRRVNLTRDGALLVNAVCYCRQDTEEDTIKCFIQTVPFFNFTCHAWVLMLSPRPGTALNVGLYQNSSEEDRSKVN</sequence>
<dbReference type="Gene3D" id="3.90.320.10">
    <property type="match status" value="1"/>
</dbReference>
<dbReference type="PANTHER" id="PTHR47526:SF3">
    <property type="entry name" value="PHD-TYPE DOMAIN-CONTAINING PROTEIN"/>
    <property type="match status" value="1"/>
</dbReference>
<keyword evidence="3" id="KW-1185">Reference proteome</keyword>
<comment type="caution">
    <text evidence="2">The sequence shown here is derived from an EMBL/GenBank/DDBJ whole genome shotgun (WGS) entry which is preliminary data.</text>
</comment>
<dbReference type="CDD" id="cd22343">
    <property type="entry name" value="PDDEXK_lambda_exonuclease-like"/>
    <property type="match status" value="1"/>
</dbReference>
<feature type="domain" description="YqaJ viral recombinase" evidence="1">
    <location>
        <begin position="340"/>
        <end position="496"/>
    </location>
</feature>
<protein>
    <recommendedName>
        <fullName evidence="1">YqaJ viral recombinase domain-containing protein</fullName>
    </recommendedName>
</protein>
<dbReference type="SUPFAM" id="SSF52980">
    <property type="entry name" value="Restriction endonuclease-like"/>
    <property type="match status" value="1"/>
</dbReference>
<evidence type="ECO:0000313" key="2">
    <source>
        <dbReference type="EMBL" id="CAH3145836.1"/>
    </source>
</evidence>
<dbReference type="InterPro" id="IPR011335">
    <property type="entry name" value="Restrct_endonuc-II-like"/>
</dbReference>
<evidence type="ECO:0000313" key="3">
    <source>
        <dbReference type="Proteomes" id="UP001159405"/>
    </source>
</evidence>
<dbReference type="Pfam" id="PF09588">
    <property type="entry name" value="YqaJ"/>
    <property type="match status" value="1"/>
</dbReference>
<organism evidence="2 3">
    <name type="scientific">Porites lobata</name>
    <dbReference type="NCBI Taxonomy" id="104759"/>
    <lineage>
        <taxon>Eukaryota</taxon>
        <taxon>Metazoa</taxon>
        <taxon>Cnidaria</taxon>
        <taxon>Anthozoa</taxon>
        <taxon>Hexacorallia</taxon>
        <taxon>Scleractinia</taxon>
        <taxon>Fungiina</taxon>
        <taxon>Poritidae</taxon>
        <taxon>Porites</taxon>
    </lineage>
</organism>
<proteinExistence type="predicted"/>
<gene>
    <name evidence="2" type="ORF">PLOB_00044745</name>
</gene>
<dbReference type="PANTHER" id="PTHR47526">
    <property type="entry name" value="ATP-DEPENDENT DNA HELICASE"/>
    <property type="match status" value="1"/>
</dbReference>
<reference evidence="2 3" key="1">
    <citation type="submission" date="2022-05" db="EMBL/GenBank/DDBJ databases">
        <authorList>
            <consortium name="Genoscope - CEA"/>
            <person name="William W."/>
        </authorList>
    </citation>
    <scope>NUCLEOTIDE SEQUENCE [LARGE SCALE GENOMIC DNA]</scope>
</reference>
<accession>A0ABN8PQ81</accession>
<name>A0ABN8PQ81_9CNID</name>
<dbReference type="InterPro" id="IPR011604">
    <property type="entry name" value="PDDEXK-like_dom_sf"/>
</dbReference>
<evidence type="ECO:0000259" key="1">
    <source>
        <dbReference type="Pfam" id="PF09588"/>
    </source>
</evidence>
<dbReference type="Proteomes" id="UP001159405">
    <property type="component" value="Unassembled WGS sequence"/>
</dbReference>
<dbReference type="EMBL" id="CALNXK010000077">
    <property type="protein sequence ID" value="CAH3145836.1"/>
    <property type="molecule type" value="Genomic_DNA"/>
</dbReference>
<dbReference type="InterPro" id="IPR019080">
    <property type="entry name" value="YqaJ_viral_recombinase"/>
</dbReference>